<dbReference type="EMBL" id="UOEF01000300">
    <property type="protein sequence ID" value="VAW00236.1"/>
    <property type="molecule type" value="Genomic_DNA"/>
</dbReference>
<gene>
    <name evidence="1" type="ORF">MNBD_ALPHA04-2225</name>
</gene>
<organism evidence="1">
    <name type="scientific">hydrothermal vent metagenome</name>
    <dbReference type="NCBI Taxonomy" id="652676"/>
    <lineage>
        <taxon>unclassified sequences</taxon>
        <taxon>metagenomes</taxon>
        <taxon>ecological metagenomes</taxon>
    </lineage>
</organism>
<sequence length="244" mass="27653">WGGKTKFDTHPHTAHNFYLVFRDISDAVTPEPFLMNFESGRKALADNSEYLLNLELRSAYPIPTIASLLIKTGAGLDVECTIVKQELQPENSDGKAPKEAEEAETFDTAFDDIASDRVPFVRIRTIAPEFGLNFSSGDSPASNLAYELEGVLRQAAYDDKLKVWGRKYQGNRETNEVMQPIPKKHFADYEFQHGNIHYAVENKLTETGELTKQADQLLGKVYFDLHLSYADLRRIMQEFVNEQA</sequence>
<reference evidence="1" key="1">
    <citation type="submission" date="2018-06" db="EMBL/GenBank/DDBJ databases">
        <authorList>
            <person name="Zhirakovskaya E."/>
        </authorList>
    </citation>
    <scope>NUCLEOTIDE SEQUENCE</scope>
</reference>
<evidence type="ECO:0000313" key="1">
    <source>
        <dbReference type="EMBL" id="VAW00236.1"/>
    </source>
</evidence>
<protein>
    <submittedName>
        <fullName evidence="1">Uncharacterized protein</fullName>
    </submittedName>
</protein>
<proteinExistence type="predicted"/>
<name>A0A3B0SZP8_9ZZZZ</name>
<dbReference type="AlphaFoldDB" id="A0A3B0SZP8"/>
<accession>A0A3B0SZP8</accession>
<feature type="non-terminal residue" evidence="1">
    <location>
        <position position="1"/>
    </location>
</feature>